<dbReference type="EMBL" id="KZ613785">
    <property type="protein sequence ID" value="PMD62151.1"/>
    <property type="molecule type" value="Genomic_DNA"/>
</dbReference>
<evidence type="ECO:0000259" key="2">
    <source>
        <dbReference type="Pfam" id="PF09350"/>
    </source>
</evidence>
<feature type="compositionally biased region" description="Polar residues" evidence="1">
    <location>
        <begin position="313"/>
        <end position="331"/>
    </location>
</feature>
<dbReference type="GeneID" id="36582523"/>
<dbReference type="STRING" id="1095630.A0A2J6TGM5"/>
<dbReference type="OrthoDB" id="1922282at2759"/>
<keyword evidence="4" id="KW-1185">Reference proteome</keyword>
<evidence type="ECO:0000313" key="3">
    <source>
        <dbReference type="EMBL" id="PMD62151.1"/>
    </source>
</evidence>
<feature type="domain" description="DnaJ homologue subfamily C member 28 conserved" evidence="2">
    <location>
        <begin position="177"/>
        <end position="246"/>
    </location>
</feature>
<name>A0A2J6TGM5_9HELO</name>
<feature type="region of interest" description="Disordered" evidence="1">
    <location>
        <begin position="95"/>
        <end position="150"/>
    </location>
</feature>
<dbReference type="Proteomes" id="UP000235371">
    <property type="component" value="Unassembled WGS sequence"/>
</dbReference>
<evidence type="ECO:0000256" key="1">
    <source>
        <dbReference type="SAM" id="MobiDB-lite"/>
    </source>
</evidence>
<dbReference type="Pfam" id="PF09350">
    <property type="entry name" value="DJC28_CD"/>
    <property type="match status" value="1"/>
</dbReference>
<feature type="region of interest" description="Disordered" evidence="1">
    <location>
        <begin position="313"/>
        <end position="353"/>
    </location>
</feature>
<evidence type="ECO:0000313" key="4">
    <source>
        <dbReference type="Proteomes" id="UP000235371"/>
    </source>
</evidence>
<dbReference type="RefSeq" id="XP_024739055.1">
    <property type="nucleotide sequence ID" value="XM_024874443.1"/>
</dbReference>
<organism evidence="3 4">
    <name type="scientific">Hyaloscypha bicolor E</name>
    <dbReference type="NCBI Taxonomy" id="1095630"/>
    <lineage>
        <taxon>Eukaryota</taxon>
        <taxon>Fungi</taxon>
        <taxon>Dikarya</taxon>
        <taxon>Ascomycota</taxon>
        <taxon>Pezizomycotina</taxon>
        <taxon>Leotiomycetes</taxon>
        <taxon>Helotiales</taxon>
        <taxon>Hyaloscyphaceae</taxon>
        <taxon>Hyaloscypha</taxon>
        <taxon>Hyaloscypha bicolor</taxon>
    </lineage>
</organism>
<dbReference type="PANTHER" id="PTHR39394">
    <property type="entry name" value="YALI0E31793P"/>
    <property type="match status" value="1"/>
</dbReference>
<dbReference type="PANTHER" id="PTHR39394:SF1">
    <property type="entry name" value="DNAJ HOMOLOGUE SUBFAMILY C MEMBER 28 CONSERVED DOMAIN-CONTAINING PROTEIN"/>
    <property type="match status" value="1"/>
</dbReference>
<dbReference type="InParanoid" id="A0A2J6TGM5"/>
<sequence>MSRRLAEATEDALLEGGRAGRKAVEEAGFSDELKSKLLERIEAAKFKSEHAAAFSEVGMTSIVGRESRDIATGQAWTGTEAPEDAVLRMLDDARKPLKPGLRGPSKLPVVDLRPKGQPKQRPGQRLANARDKTSIYTTSKDSGMTEKEREEMRKELKERFSPGARAIPNSIRGLAALANERIEDAIARGQFKNIPRGKAIQRDARADNPFLDTTEYIMNKMIQRQDIVPPWIEKQQELVKAANVFRARLRNDWKRHAARTIASRGGSLQEQMGLADRYAEAEKVHNHKRKAVEQISIPTNATSDPVMVKITQEAPSTSSPEKPAIQISSETKNGEATVLEPTTDTSTPILETPRAPLPAPFRIPTWEAAELSYLKLAITNLNSLTRSYNLMAPELAKKPYFSLERELKSCYADAAPQLAEEIKERATRPVKELVEKIGHTPGSVLDRFAGERANVYDSKKPLYGWKEFWNDLWEKRV</sequence>
<feature type="compositionally biased region" description="Polar residues" evidence="1">
    <location>
        <begin position="340"/>
        <end position="349"/>
    </location>
</feature>
<gene>
    <name evidence="3" type="ORF">K444DRAFT_525418</name>
</gene>
<reference evidence="3 4" key="1">
    <citation type="submission" date="2016-04" db="EMBL/GenBank/DDBJ databases">
        <title>A degradative enzymes factory behind the ericoid mycorrhizal symbiosis.</title>
        <authorList>
            <consortium name="DOE Joint Genome Institute"/>
            <person name="Martino E."/>
            <person name="Morin E."/>
            <person name="Grelet G."/>
            <person name="Kuo A."/>
            <person name="Kohler A."/>
            <person name="Daghino S."/>
            <person name="Barry K."/>
            <person name="Choi C."/>
            <person name="Cichocki N."/>
            <person name="Clum A."/>
            <person name="Copeland A."/>
            <person name="Hainaut M."/>
            <person name="Haridas S."/>
            <person name="Labutti K."/>
            <person name="Lindquist E."/>
            <person name="Lipzen A."/>
            <person name="Khouja H.-R."/>
            <person name="Murat C."/>
            <person name="Ohm R."/>
            <person name="Olson A."/>
            <person name="Spatafora J."/>
            <person name="Veneault-Fourrey C."/>
            <person name="Henrissat B."/>
            <person name="Grigoriev I."/>
            <person name="Martin F."/>
            <person name="Perotto S."/>
        </authorList>
    </citation>
    <scope>NUCLEOTIDE SEQUENCE [LARGE SCALE GENOMIC DNA]</scope>
    <source>
        <strain evidence="3 4">E</strain>
    </source>
</reference>
<dbReference type="InterPro" id="IPR018961">
    <property type="entry name" value="DnaJ_homolog_subfam-C_membr-28"/>
</dbReference>
<dbReference type="AlphaFoldDB" id="A0A2J6TGM5"/>
<protein>
    <recommendedName>
        <fullName evidence="2">DnaJ homologue subfamily C member 28 conserved domain-containing protein</fullName>
    </recommendedName>
</protein>
<accession>A0A2J6TGM5</accession>
<proteinExistence type="predicted"/>